<feature type="compositionally biased region" description="Basic and acidic residues" evidence="7">
    <location>
        <begin position="92"/>
        <end position="101"/>
    </location>
</feature>
<dbReference type="OrthoDB" id="2194681at2759"/>
<reference evidence="9" key="3">
    <citation type="submission" date="2016-06" db="UniProtKB">
        <authorList>
            <consortium name="WormBaseParasite"/>
        </authorList>
    </citation>
    <scope>IDENTIFICATION</scope>
</reference>
<keyword evidence="3" id="KW-0689">Ribosomal protein</keyword>
<dbReference type="AlphaFoldDB" id="A0A183CJ92"/>
<dbReference type="CDD" id="cd05831">
    <property type="entry name" value="Ribosomal_P1"/>
    <property type="match status" value="1"/>
</dbReference>
<accession>A0A183CJ92</accession>
<dbReference type="GO" id="GO:0043021">
    <property type="term" value="F:ribonucleoprotein complex binding"/>
    <property type="evidence" value="ECO:0007669"/>
    <property type="project" value="TreeGrafter"/>
</dbReference>
<feature type="compositionally biased region" description="Low complexity" evidence="7">
    <location>
        <begin position="82"/>
        <end position="91"/>
    </location>
</feature>
<dbReference type="GO" id="GO:0003735">
    <property type="term" value="F:structural constituent of ribosome"/>
    <property type="evidence" value="ECO:0007669"/>
    <property type="project" value="InterPro"/>
</dbReference>
<dbReference type="GO" id="GO:0006414">
    <property type="term" value="P:translational elongation"/>
    <property type="evidence" value="ECO:0007669"/>
    <property type="project" value="InterPro"/>
</dbReference>
<evidence type="ECO:0000256" key="4">
    <source>
        <dbReference type="ARBA" id="ARBA00023274"/>
    </source>
</evidence>
<evidence type="ECO:0000256" key="3">
    <source>
        <dbReference type="ARBA" id="ARBA00022980"/>
    </source>
</evidence>
<feature type="region of interest" description="Disordered" evidence="7">
    <location>
        <begin position="82"/>
        <end position="115"/>
    </location>
</feature>
<dbReference type="WBParaSite" id="GPLIN_001294800">
    <property type="protein sequence ID" value="GPLIN_001294800"/>
    <property type="gene ID" value="GPLIN_001294800"/>
</dbReference>
<reference evidence="8" key="1">
    <citation type="submission" date="2013-12" db="EMBL/GenBank/DDBJ databases">
        <authorList>
            <person name="Aslett M."/>
        </authorList>
    </citation>
    <scope>NUCLEOTIDE SEQUENCE [LARGE SCALE GENOMIC DNA]</scope>
    <source>
        <strain evidence="8">Lindley</strain>
    </source>
</reference>
<dbReference type="HAMAP" id="MF_01478">
    <property type="entry name" value="Ribosomal_L12_arch"/>
    <property type="match status" value="1"/>
</dbReference>
<sequence>MASNQELACIYAALALQDDGAPIVAEKIQAMVEVAGVSVEPFWAGLYAKALQGVDVKALINNISSGVGSAPAAAAVVTASSTGGGAAAPAAAKEEKKKEEPKDESDDDMGFGLFD</sequence>
<dbReference type="Gene3D" id="1.10.10.1410">
    <property type="match status" value="1"/>
</dbReference>
<dbReference type="GO" id="GO:0030295">
    <property type="term" value="F:protein kinase activator activity"/>
    <property type="evidence" value="ECO:0007669"/>
    <property type="project" value="TreeGrafter"/>
</dbReference>
<evidence type="ECO:0000256" key="7">
    <source>
        <dbReference type="SAM" id="MobiDB-lite"/>
    </source>
</evidence>
<evidence type="ECO:0000256" key="6">
    <source>
        <dbReference type="ARBA" id="ARBA00042918"/>
    </source>
</evidence>
<dbReference type="InterPro" id="IPR027534">
    <property type="entry name" value="Ribosomal_P1/P2"/>
</dbReference>
<dbReference type="Proteomes" id="UP000050741">
    <property type="component" value="Unassembled WGS sequence"/>
</dbReference>
<dbReference type="Pfam" id="PF00428">
    <property type="entry name" value="Ribosomal_60s"/>
    <property type="match status" value="1"/>
</dbReference>
<evidence type="ECO:0000256" key="2">
    <source>
        <dbReference type="ARBA" id="ARBA00005436"/>
    </source>
</evidence>
<dbReference type="GO" id="GO:0022625">
    <property type="term" value="C:cytosolic large ribosomal subunit"/>
    <property type="evidence" value="ECO:0007669"/>
    <property type="project" value="TreeGrafter"/>
</dbReference>
<proteinExistence type="inferred from homology"/>
<keyword evidence="8" id="KW-1185">Reference proteome</keyword>
<evidence type="ECO:0000313" key="8">
    <source>
        <dbReference type="Proteomes" id="UP000050741"/>
    </source>
</evidence>
<name>A0A183CJ92_GLOPA</name>
<dbReference type="PANTHER" id="PTHR45696">
    <property type="entry name" value="60S ACIDIC RIBOSOMAL PROTEIN P1"/>
    <property type="match status" value="1"/>
</dbReference>
<protein>
    <recommendedName>
        <fullName evidence="5">Large ribosomal subunit protein P1</fullName>
    </recommendedName>
    <alternativeName>
        <fullName evidence="6">60S acidic ribosomal protein P1</fullName>
    </alternativeName>
</protein>
<comment type="function">
    <text evidence="1">Plays an important role in the elongation step of protein synthesis.</text>
</comment>
<comment type="similarity">
    <text evidence="2">Belongs to the eukaryotic ribosomal protein P1/P2 family.</text>
</comment>
<evidence type="ECO:0000313" key="9">
    <source>
        <dbReference type="WBParaSite" id="GPLIN_001294800"/>
    </source>
</evidence>
<evidence type="ECO:0000256" key="5">
    <source>
        <dbReference type="ARBA" id="ARBA00041116"/>
    </source>
</evidence>
<dbReference type="FunFam" id="1.10.10.1410:FF:000001">
    <property type="entry name" value="60S acidic ribosomal protein P1"/>
    <property type="match status" value="1"/>
</dbReference>
<evidence type="ECO:0000256" key="1">
    <source>
        <dbReference type="ARBA" id="ARBA00003362"/>
    </source>
</evidence>
<dbReference type="PANTHER" id="PTHR45696:SF10">
    <property type="entry name" value="LARGE RIBOSOMAL SUBUNIT PROTEIN P1"/>
    <property type="match status" value="1"/>
</dbReference>
<organism evidence="8 9">
    <name type="scientific">Globodera pallida</name>
    <name type="common">Potato cyst nematode worm</name>
    <name type="synonym">Heterodera pallida</name>
    <dbReference type="NCBI Taxonomy" id="36090"/>
    <lineage>
        <taxon>Eukaryota</taxon>
        <taxon>Metazoa</taxon>
        <taxon>Ecdysozoa</taxon>
        <taxon>Nematoda</taxon>
        <taxon>Chromadorea</taxon>
        <taxon>Rhabditida</taxon>
        <taxon>Tylenchina</taxon>
        <taxon>Tylenchomorpha</taxon>
        <taxon>Tylenchoidea</taxon>
        <taxon>Heteroderidae</taxon>
        <taxon>Heteroderinae</taxon>
        <taxon>Globodera</taxon>
    </lineage>
</organism>
<reference evidence="8" key="2">
    <citation type="submission" date="2014-05" db="EMBL/GenBank/DDBJ databases">
        <title>The genome and life-stage specific transcriptomes of Globodera pallida elucidate key aspects of plant parasitism by a cyst nematode.</title>
        <authorList>
            <person name="Cotton J.A."/>
            <person name="Lilley C.J."/>
            <person name="Jones L.M."/>
            <person name="Kikuchi T."/>
            <person name="Reid A.J."/>
            <person name="Thorpe P."/>
            <person name="Tsai I.J."/>
            <person name="Beasley H."/>
            <person name="Blok V."/>
            <person name="Cock P.J.A."/>
            <person name="Van den Akker S.E."/>
            <person name="Holroyd N."/>
            <person name="Hunt M."/>
            <person name="Mantelin S."/>
            <person name="Naghra H."/>
            <person name="Pain A."/>
            <person name="Palomares-Rius J.E."/>
            <person name="Zarowiecki M."/>
            <person name="Berriman M."/>
            <person name="Jones J.T."/>
            <person name="Urwin P.E."/>
        </authorList>
    </citation>
    <scope>NUCLEOTIDE SEQUENCE [LARGE SCALE GENOMIC DNA]</scope>
    <source>
        <strain evidence="8">Lindley</strain>
    </source>
</reference>
<keyword evidence="4" id="KW-0687">Ribonucleoprotein</keyword>
<dbReference type="GO" id="GO:0002181">
    <property type="term" value="P:cytoplasmic translation"/>
    <property type="evidence" value="ECO:0007669"/>
    <property type="project" value="TreeGrafter"/>
</dbReference>
<dbReference type="InterPro" id="IPR038716">
    <property type="entry name" value="P1/P2_N_sf"/>
</dbReference>